<protein>
    <submittedName>
        <fullName evidence="1">Uncharacterized protein</fullName>
    </submittedName>
</protein>
<proteinExistence type="predicted"/>
<accession>A0A5N6W3Z1</accession>
<reference evidence="2" key="1">
    <citation type="submission" date="2019-04" db="EMBL/GenBank/DDBJ databases">
        <title>Friends and foes A comparative genomics studyof 23 Aspergillus species from section Flavi.</title>
        <authorList>
            <consortium name="DOE Joint Genome Institute"/>
            <person name="Kjaerbolling I."/>
            <person name="Vesth T."/>
            <person name="Frisvad J.C."/>
            <person name="Nybo J.L."/>
            <person name="Theobald S."/>
            <person name="Kildgaard S."/>
            <person name="Isbrandt T."/>
            <person name="Kuo A."/>
            <person name="Sato A."/>
            <person name="Lyhne E.K."/>
            <person name="Kogle M.E."/>
            <person name="Wiebenga A."/>
            <person name="Kun R.S."/>
            <person name="Lubbers R.J."/>
            <person name="Makela M.R."/>
            <person name="Barry K."/>
            <person name="Chovatia M."/>
            <person name="Clum A."/>
            <person name="Daum C."/>
            <person name="Haridas S."/>
            <person name="He G."/>
            <person name="LaButti K."/>
            <person name="Lipzen A."/>
            <person name="Mondo S."/>
            <person name="Riley R."/>
            <person name="Salamov A."/>
            <person name="Simmons B.A."/>
            <person name="Magnuson J.K."/>
            <person name="Henrissat B."/>
            <person name="Mortensen U.H."/>
            <person name="Larsen T.O."/>
            <person name="Devries R.P."/>
            <person name="Grigoriev I.V."/>
            <person name="Machida M."/>
            <person name="Baker S.E."/>
            <person name="Andersen M.R."/>
        </authorList>
    </citation>
    <scope>NUCLEOTIDE SEQUENCE [LARGE SCALE GENOMIC DNA]</scope>
    <source>
        <strain evidence="2">CBS 130015</strain>
    </source>
</reference>
<organism evidence="1 2">
    <name type="scientific">Aspergillus transmontanensis</name>
    <dbReference type="NCBI Taxonomy" id="1034304"/>
    <lineage>
        <taxon>Eukaryota</taxon>
        <taxon>Fungi</taxon>
        <taxon>Dikarya</taxon>
        <taxon>Ascomycota</taxon>
        <taxon>Pezizomycotina</taxon>
        <taxon>Eurotiomycetes</taxon>
        <taxon>Eurotiomycetidae</taxon>
        <taxon>Eurotiales</taxon>
        <taxon>Aspergillaceae</taxon>
        <taxon>Aspergillus</taxon>
        <taxon>Aspergillus subgen. Circumdati</taxon>
    </lineage>
</organism>
<evidence type="ECO:0000313" key="2">
    <source>
        <dbReference type="Proteomes" id="UP000325433"/>
    </source>
</evidence>
<evidence type="ECO:0000313" key="1">
    <source>
        <dbReference type="EMBL" id="KAE8314559.1"/>
    </source>
</evidence>
<gene>
    <name evidence="1" type="ORF">BDV41DRAFT_216627</name>
</gene>
<dbReference type="Proteomes" id="UP000325433">
    <property type="component" value="Unassembled WGS sequence"/>
</dbReference>
<name>A0A5N6W3Z1_9EURO</name>
<dbReference type="AlphaFoldDB" id="A0A5N6W3Z1"/>
<keyword evidence="2" id="KW-1185">Reference proteome</keyword>
<sequence>MAPFGSLQPHPDHGLGRCGICREWIGPQLSQGGRGIRAADIFESSIEWKESVEKQGYVSGHVLELQKTYFRHPWFWTWIYRALVYNRSTDTFRLTGVGFAREVPNGLIQLPVASNQFYISLNLMEREGIKLTEAFPINITYGMIAEWDSHGIAVHERCWTLTTRLLGMDLVKTHLKEFVEAIPRSWYMGNHNQCMTDVLLDVHCWSRWLGATRSKRRRTDVERYLAWSQKNIKCSNSSFLLRDPLRILDIRAFLTREENRHRNLRNKQRSNNGLDRSCMSLRMILSKSARKAVATHAMRLRSDVIPRKVLALPPELIVQIMDFLPGSREIRLLLWAYPPWGPKVPWSYWRTRFRKDLMLEMDDLPDIDKLDWQHAYYSIERLHSTSHGLHNRERVLGCIENIKTAFMDGLQKKRERTVMSKASPLR</sequence>
<dbReference type="EMBL" id="ML738318">
    <property type="protein sequence ID" value="KAE8314559.1"/>
    <property type="molecule type" value="Genomic_DNA"/>
</dbReference>